<dbReference type="Pfam" id="PF14559">
    <property type="entry name" value="TPR_19"/>
    <property type="match status" value="2"/>
</dbReference>
<feature type="repeat" description="TPR" evidence="3">
    <location>
        <begin position="148"/>
        <end position="181"/>
    </location>
</feature>
<dbReference type="PANTHER" id="PTHR44858">
    <property type="entry name" value="TETRATRICOPEPTIDE REPEAT PROTEIN 6"/>
    <property type="match status" value="1"/>
</dbReference>
<protein>
    <submittedName>
        <fullName evidence="4">Tetratricopeptide repeat protein</fullName>
    </submittedName>
</protein>
<feature type="repeat" description="TPR" evidence="3">
    <location>
        <begin position="46"/>
        <end position="79"/>
    </location>
</feature>
<dbReference type="PANTHER" id="PTHR44858:SF1">
    <property type="entry name" value="UDP-N-ACETYLGLUCOSAMINE--PEPTIDE N-ACETYLGLUCOSAMINYLTRANSFERASE SPINDLY-RELATED"/>
    <property type="match status" value="1"/>
</dbReference>
<feature type="repeat" description="TPR" evidence="3">
    <location>
        <begin position="182"/>
        <end position="215"/>
    </location>
</feature>
<comment type="caution">
    <text evidence="4">The sequence shown here is derived from an EMBL/GenBank/DDBJ whole genome shotgun (WGS) entry which is preliminary data.</text>
</comment>
<dbReference type="SMART" id="SM00028">
    <property type="entry name" value="TPR"/>
    <property type="match status" value="9"/>
</dbReference>
<name>A0AAF1KN42_9PROT</name>
<reference evidence="4" key="2">
    <citation type="journal article" date="2021" name="Syst. Appl. Microbiol.">
        <title>Roseomonas hellenica sp. nov., isolated from roots of wild-growing Alkanna tinctoria.</title>
        <authorList>
            <person name="Rat A."/>
            <person name="Naranjo H.D."/>
            <person name="Lebbe L."/>
            <person name="Cnockaert M."/>
            <person name="Krigas N."/>
            <person name="Grigoriadou K."/>
            <person name="Maloupa E."/>
            <person name="Willems A."/>
        </authorList>
    </citation>
    <scope>NUCLEOTIDE SEQUENCE</scope>
    <source>
        <strain evidence="4">LMG 28251</strain>
    </source>
</reference>
<keyword evidence="1" id="KW-0677">Repeat</keyword>
<dbReference type="InterPro" id="IPR050498">
    <property type="entry name" value="Ycf3"/>
</dbReference>
<feature type="repeat" description="TPR" evidence="3">
    <location>
        <begin position="284"/>
        <end position="317"/>
    </location>
</feature>
<feature type="repeat" description="TPR" evidence="3">
    <location>
        <begin position="114"/>
        <end position="147"/>
    </location>
</feature>
<dbReference type="InterPro" id="IPR019734">
    <property type="entry name" value="TPR_rpt"/>
</dbReference>
<evidence type="ECO:0000256" key="1">
    <source>
        <dbReference type="ARBA" id="ARBA00022737"/>
    </source>
</evidence>
<dbReference type="Gene3D" id="1.25.40.10">
    <property type="entry name" value="Tetratricopeptide repeat domain"/>
    <property type="match status" value="4"/>
</dbReference>
<dbReference type="InterPro" id="IPR011990">
    <property type="entry name" value="TPR-like_helical_dom_sf"/>
</dbReference>
<dbReference type="Gene3D" id="3.40.50.2000">
    <property type="entry name" value="Glycogen Phosphorylase B"/>
    <property type="match status" value="1"/>
</dbReference>
<accession>A0AAF1KN42</accession>
<feature type="repeat" description="TPR" evidence="3">
    <location>
        <begin position="80"/>
        <end position="113"/>
    </location>
</feature>
<dbReference type="SUPFAM" id="SSF48452">
    <property type="entry name" value="TPR-like"/>
    <property type="match status" value="2"/>
</dbReference>
<dbReference type="EMBL" id="JAAEDH010000002">
    <property type="protein sequence ID" value="MBR0654118.1"/>
    <property type="molecule type" value="Genomic_DNA"/>
</dbReference>
<reference evidence="4" key="1">
    <citation type="submission" date="2020-01" db="EMBL/GenBank/DDBJ databases">
        <authorList>
            <person name="Rat A."/>
        </authorList>
    </citation>
    <scope>NUCLEOTIDE SEQUENCE</scope>
    <source>
        <strain evidence="4">LMG 28251</strain>
    </source>
</reference>
<keyword evidence="5" id="KW-1185">Reference proteome</keyword>
<dbReference type="PROSITE" id="PS50005">
    <property type="entry name" value="TPR"/>
    <property type="match status" value="7"/>
</dbReference>
<keyword evidence="2 3" id="KW-0802">TPR repeat</keyword>
<proteinExistence type="predicted"/>
<evidence type="ECO:0000256" key="2">
    <source>
        <dbReference type="ARBA" id="ARBA00022803"/>
    </source>
</evidence>
<feature type="repeat" description="TPR" evidence="3">
    <location>
        <begin position="12"/>
        <end position="45"/>
    </location>
</feature>
<dbReference type="Proteomes" id="UP001196068">
    <property type="component" value="Unassembled WGS sequence"/>
</dbReference>
<gene>
    <name evidence="4" type="ORF">GXW79_03390</name>
</gene>
<dbReference type="SUPFAM" id="SSF53756">
    <property type="entry name" value="UDP-Glycosyltransferase/glycogen phosphorylase"/>
    <property type="match status" value="1"/>
</dbReference>
<dbReference type="Pfam" id="PF13432">
    <property type="entry name" value="TPR_16"/>
    <property type="match status" value="3"/>
</dbReference>
<dbReference type="AlphaFoldDB" id="A0AAF1KN42"/>
<evidence type="ECO:0000313" key="4">
    <source>
        <dbReference type="EMBL" id="MBR0654118.1"/>
    </source>
</evidence>
<evidence type="ECO:0000256" key="3">
    <source>
        <dbReference type="PROSITE-ProRule" id="PRU00339"/>
    </source>
</evidence>
<evidence type="ECO:0000313" key="5">
    <source>
        <dbReference type="Proteomes" id="UP001196068"/>
    </source>
</evidence>
<dbReference type="RefSeq" id="WP_211872879.1">
    <property type="nucleotide sequence ID" value="NZ_JAAEDH010000002.1"/>
</dbReference>
<sequence>MTASARGPNAEVEAALREGLAHLRAGRLEEAETQFRAAAAADPDNAPAHATLGTIIAARGRTAEAEPHLRTALRLQPNDPDALGNLGNALRQLCRMDEAEASLRSALRLRPAYPSALANLALVLRDTGRVPEAEVCLRQALHLQPDFATARADLGALLLAAGRLAEAEPELRQATRLQPQDPIAWLGLATVLRKLGRLAEAEAPLREALRLAPMDDAARIECGNLLYELGQPDAARNAYLAALEVAPMAEAALVGLGVVETQRGAHDAAEAALRAALLRRPAMPEALVALGDTLRNAGRLDEAETALRQALRLRPGDADAEVNLAFTLLQAGRHEEGWAAHEARFGAHAWRGRVRRFDVPRWDGGPLEGRRLLIHAEQGLGDTIQFCRYLASLPSAAAIGLQVQPPLVSLLRGQFAGVALVAEGADMRGFDLECPLLSLPHRLGGDATRDAYLRADEARVARWRDWLRPLPGLRVGLVWAGSPGLGADRRRSMPLASLLPLAAIDGVSLVSLQLGAAALDAPVAGIADPTAALVDFAETAGLVAALDLVIGVDTAVIHLAGALGQPAWLLNRADTCWRWGAAPDAARLYPSLREFRQPHPGAWSAVLEAVERALRTHVACMKT</sequence>
<organism evidence="4 5">
    <name type="scientific">Plastoroseomonas arctica</name>
    <dbReference type="NCBI Taxonomy" id="1509237"/>
    <lineage>
        <taxon>Bacteria</taxon>
        <taxon>Pseudomonadati</taxon>
        <taxon>Pseudomonadota</taxon>
        <taxon>Alphaproteobacteria</taxon>
        <taxon>Acetobacterales</taxon>
        <taxon>Acetobacteraceae</taxon>
        <taxon>Plastoroseomonas</taxon>
    </lineage>
</organism>